<dbReference type="Proteomes" id="UP000267029">
    <property type="component" value="Unassembled WGS sequence"/>
</dbReference>
<dbReference type="GO" id="GO:0046982">
    <property type="term" value="F:protein heterodimerization activity"/>
    <property type="evidence" value="ECO:0007669"/>
    <property type="project" value="InterPro"/>
</dbReference>
<reference evidence="2 3" key="1">
    <citation type="submission" date="2018-10" db="EMBL/GenBank/DDBJ databases">
        <authorList>
            <consortium name="Pathogen Informatics"/>
        </authorList>
    </citation>
    <scope>NUCLEOTIDE SEQUENCE [LARGE SCALE GENOMIC DNA]</scope>
</reference>
<evidence type="ECO:0000313" key="4">
    <source>
        <dbReference type="WBParaSite" id="MCU_008363-RA"/>
    </source>
</evidence>
<keyword evidence="1" id="KW-0539">Nucleus</keyword>
<organism evidence="2 3">
    <name type="scientific">Mesocestoides corti</name>
    <name type="common">Flatworm</name>
    <dbReference type="NCBI Taxonomy" id="53468"/>
    <lineage>
        <taxon>Eukaryota</taxon>
        <taxon>Metazoa</taxon>
        <taxon>Spiralia</taxon>
        <taxon>Lophotrochozoa</taxon>
        <taxon>Platyhelminthes</taxon>
        <taxon>Cestoda</taxon>
        <taxon>Eucestoda</taxon>
        <taxon>Cyclophyllidea</taxon>
        <taxon>Mesocestoididae</taxon>
        <taxon>Mesocestoides</taxon>
    </lineage>
</organism>
<dbReference type="GO" id="GO:0005634">
    <property type="term" value="C:nucleus"/>
    <property type="evidence" value="ECO:0007669"/>
    <property type="project" value="UniProtKB-SubCell"/>
</dbReference>
<dbReference type="STRING" id="53468.A0A0R3UNC4"/>
<keyword evidence="1" id="KW-0544">Nucleosome core</keyword>
<proteinExistence type="inferred from homology"/>
<evidence type="ECO:0000313" key="3">
    <source>
        <dbReference type="Proteomes" id="UP000267029"/>
    </source>
</evidence>
<keyword evidence="1" id="KW-0238">DNA-binding</keyword>
<comment type="similarity">
    <text evidence="1">Belongs to the histone H2A family.</text>
</comment>
<dbReference type="InterPro" id="IPR009072">
    <property type="entry name" value="Histone-fold"/>
</dbReference>
<comment type="subcellular location">
    <subcellularLocation>
        <location evidence="1">Nucleus</location>
    </subcellularLocation>
</comment>
<name>A0A0R3UNC4_MESCO</name>
<dbReference type="PANTHER" id="PTHR23430">
    <property type="entry name" value="HISTONE H2A"/>
    <property type="match status" value="1"/>
</dbReference>
<gene>
    <name evidence="2" type="ORF">MCOS_LOCUS9293</name>
</gene>
<evidence type="ECO:0000256" key="1">
    <source>
        <dbReference type="RuleBase" id="RU003767"/>
    </source>
</evidence>
<dbReference type="SMART" id="SM00414">
    <property type="entry name" value="H2A"/>
    <property type="match status" value="1"/>
</dbReference>
<dbReference type="GO" id="GO:0030527">
    <property type="term" value="F:structural constituent of chromatin"/>
    <property type="evidence" value="ECO:0007669"/>
    <property type="project" value="InterPro"/>
</dbReference>
<dbReference type="SUPFAM" id="SSF47113">
    <property type="entry name" value="Histone-fold"/>
    <property type="match status" value="1"/>
</dbReference>
<keyword evidence="1" id="KW-0158">Chromosome</keyword>
<protein>
    <recommendedName>
        <fullName evidence="1">Histone H2A</fullName>
    </recommendedName>
</protein>
<reference evidence="4" key="2">
    <citation type="submission" date="2019-11" db="UniProtKB">
        <authorList>
            <consortium name="WormBaseParasite"/>
        </authorList>
    </citation>
    <scope>IDENTIFICATION</scope>
</reference>
<evidence type="ECO:0000313" key="2">
    <source>
        <dbReference type="EMBL" id="VDD83290.1"/>
    </source>
</evidence>
<dbReference type="WBParaSite" id="MCU_008363-RA">
    <property type="protein sequence ID" value="MCU_008363-RA"/>
    <property type="gene ID" value="MCU_008363"/>
</dbReference>
<accession>A0A0R3UNC4</accession>
<dbReference type="GO" id="GO:0003677">
    <property type="term" value="F:DNA binding"/>
    <property type="evidence" value="ECO:0007669"/>
    <property type="project" value="UniProtKB-KW"/>
</dbReference>
<sequence>MIPHRSKRSRLTPLELQNLPVLSIITVNSHVIDASGRSIDYVSGPRRGRLELVSRVDNELRRHERAVRVSPDVPVYLAAVLAYPTSEIRELAGNAAHDVDMTRVLPTHIHLGACNNDLRRLIIRNLVIAKAGALPNTQDALQPTMAH</sequence>
<dbReference type="EMBL" id="UXSR01005684">
    <property type="protein sequence ID" value="VDD83290.1"/>
    <property type="molecule type" value="Genomic_DNA"/>
</dbReference>
<keyword evidence="3" id="KW-1185">Reference proteome</keyword>
<dbReference type="GO" id="GO:0000786">
    <property type="term" value="C:nucleosome"/>
    <property type="evidence" value="ECO:0007669"/>
    <property type="project" value="UniProtKB-KW"/>
</dbReference>
<dbReference type="PRINTS" id="PR00620">
    <property type="entry name" value="HISTONEH2A"/>
</dbReference>
<comment type="subunit">
    <text evidence="1">The nucleosome is a histone octamer containing two molecules each of H2A, H2B, H3 and H4 assembled in one H3-H4 heterotetramer and two H2A-H2B heterodimers. The octamer wraps approximately 147 bp of DNA.</text>
</comment>
<dbReference type="AlphaFoldDB" id="A0A0R3UNC4"/>
<dbReference type="InterPro" id="IPR002119">
    <property type="entry name" value="Histone_H2A"/>
</dbReference>
<dbReference type="Gene3D" id="1.10.20.10">
    <property type="entry name" value="Histone, subunit A"/>
    <property type="match status" value="1"/>
</dbReference>